<reference evidence="2 3" key="1">
    <citation type="journal article" date="2023" name="Arcadia Sci">
        <title>De novo assembly of a long-read Amblyomma americanum tick genome.</title>
        <authorList>
            <person name="Chou S."/>
            <person name="Poskanzer K.E."/>
            <person name="Rollins M."/>
            <person name="Thuy-Boun P.S."/>
        </authorList>
    </citation>
    <scope>NUCLEOTIDE SEQUENCE [LARGE SCALE GENOMIC DNA]</scope>
    <source>
        <strain evidence="2">F_SG_1</strain>
        <tissue evidence="2">Salivary glands</tissue>
    </source>
</reference>
<dbReference type="PANTHER" id="PTHR11802">
    <property type="entry name" value="SERINE PROTEASE FAMILY S10 SERINE CARBOXYPEPTIDASE"/>
    <property type="match status" value="1"/>
</dbReference>
<evidence type="ECO:0000313" key="2">
    <source>
        <dbReference type="EMBL" id="KAK8765110.1"/>
    </source>
</evidence>
<evidence type="ECO:0008006" key="4">
    <source>
        <dbReference type="Google" id="ProtNLM"/>
    </source>
</evidence>
<organism evidence="2 3">
    <name type="scientific">Amblyomma americanum</name>
    <name type="common">Lone star tick</name>
    <dbReference type="NCBI Taxonomy" id="6943"/>
    <lineage>
        <taxon>Eukaryota</taxon>
        <taxon>Metazoa</taxon>
        <taxon>Ecdysozoa</taxon>
        <taxon>Arthropoda</taxon>
        <taxon>Chelicerata</taxon>
        <taxon>Arachnida</taxon>
        <taxon>Acari</taxon>
        <taxon>Parasitiformes</taxon>
        <taxon>Ixodida</taxon>
        <taxon>Ixodoidea</taxon>
        <taxon>Ixodidae</taxon>
        <taxon>Amblyomminae</taxon>
        <taxon>Amblyomma</taxon>
    </lineage>
</organism>
<dbReference type="PANTHER" id="PTHR11802:SF201">
    <property type="entry name" value="CARBOXYPEPTIDASE"/>
    <property type="match status" value="1"/>
</dbReference>
<dbReference type="SUPFAM" id="SSF53474">
    <property type="entry name" value="alpha/beta-Hydrolases"/>
    <property type="match status" value="1"/>
</dbReference>
<name>A0AAQ4DRM0_AMBAM</name>
<proteinExistence type="inferred from homology"/>
<dbReference type="InterPro" id="IPR029058">
    <property type="entry name" value="AB_hydrolase_fold"/>
</dbReference>
<dbReference type="EMBL" id="JARKHS020027706">
    <property type="protein sequence ID" value="KAK8765110.1"/>
    <property type="molecule type" value="Genomic_DNA"/>
</dbReference>
<gene>
    <name evidence="2" type="ORF">V5799_032284</name>
</gene>
<dbReference type="GO" id="GO:0006508">
    <property type="term" value="P:proteolysis"/>
    <property type="evidence" value="ECO:0007669"/>
    <property type="project" value="InterPro"/>
</dbReference>
<keyword evidence="3" id="KW-1185">Reference proteome</keyword>
<dbReference type="Proteomes" id="UP001321473">
    <property type="component" value="Unassembled WGS sequence"/>
</dbReference>
<dbReference type="PRINTS" id="PR00724">
    <property type="entry name" value="CRBOXYPTASEC"/>
</dbReference>
<dbReference type="AlphaFoldDB" id="A0AAQ4DRM0"/>
<dbReference type="InterPro" id="IPR001563">
    <property type="entry name" value="Peptidase_S10"/>
</dbReference>
<evidence type="ECO:0000256" key="1">
    <source>
        <dbReference type="ARBA" id="ARBA00009431"/>
    </source>
</evidence>
<dbReference type="Gene3D" id="3.40.50.1820">
    <property type="entry name" value="alpha/beta hydrolase"/>
    <property type="match status" value="1"/>
</dbReference>
<dbReference type="GO" id="GO:0004185">
    <property type="term" value="F:serine-type carboxypeptidase activity"/>
    <property type="evidence" value="ECO:0007669"/>
    <property type="project" value="InterPro"/>
</dbReference>
<accession>A0AAQ4DRM0</accession>
<comment type="similarity">
    <text evidence="1">Belongs to the peptidase S10 family.</text>
</comment>
<evidence type="ECO:0000313" key="3">
    <source>
        <dbReference type="Proteomes" id="UP001321473"/>
    </source>
</evidence>
<sequence>MVANLVFLDAPAGSGYSYDATGNYTTNDEQAADDTYLAILDFYRKFSTYSSNALFLTAQGVSATHVALLVERLIDEPAINLTGYAINNGVLDERSRANSLMFFSNYHGLFGRSLWKKLTTNCCNGIITRRTCNFVDSTTSSCDSAVKEASMIVTNQGLNIFNLYSKCETPKNGSNGVLDPGFSSMYHTSRVSLLRSLSVSELDVKWSPACVDTADVSAYLNRQDVRKALHVDESPLQWQPCSDVIKYNILYHDLREIVRKIATRGKVRALFYYGDVDMMSNFLGGKWFLDSLGFHTVVAYFPWLFHQQVNGFAQFYDGNMEYVTVKGAGYMVSRDQPSQSLYIISHFIHNNPF</sequence>
<protein>
    <recommendedName>
        <fullName evidence="4">Serine carboxypeptidase</fullName>
    </recommendedName>
</protein>
<dbReference type="Pfam" id="PF00450">
    <property type="entry name" value="Peptidase_S10"/>
    <property type="match status" value="1"/>
</dbReference>
<comment type="caution">
    <text evidence="2">The sequence shown here is derived from an EMBL/GenBank/DDBJ whole genome shotgun (WGS) entry which is preliminary data.</text>
</comment>